<reference evidence="1 2" key="2">
    <citation type="journal article" date="2013" name="Plant Cell Physiol.">
        <title>Rice Annotation Project Database (RAP-DB): an integrative and interactive database for rice genomics.</title>
        <authorList>
            <person name="Sakai H."/>
            <person name="Lee S.S."/>
            <person name="Tanaka T."/>
            <person name="Numa H."/>
            <person name="Kim J."/>
            <person name="Kawahara Y."/>
            <person name="Wakimoto H."/>
            <person name="Yang C.C."/>
            <person name="Iwamoto M."/>
            <person name="Abe T."/>
            <person name="Yamada Y."/>
            <person name="Muto A."/>
            <person name="Inokuchi H."/>
            <person name="Ikemura T."/>
            <person name="Matsumoto T."/>
            <person name="Sasaki T."/>
            <person name="Itoh T."/>
        </authorList>
    </citation>
    <scope>NUCLEOTIDE SEQUENCE [LARGE SCALE GENOMIC DNA]</scope>
    <source>
        <strain evidence="2">cv. Nipponbare</strain>
    </source>
</reference>
<accession>A0A0P0V119</accession>
<name>A0A0P0V119_ORYSJ</name>
<dbReference type="AlphaFoldDB" id="A0A0P0V119"/>
<dbReference type="Proteomes" id="UP000059680">
    <property type="component" value="Chromosome 1"/>
</dbReference>
<keyword evidence="2" id="KW-1185">Reference proteome</keyword>
<dbReference type="EMBL" id="AP014957">
    <property type="protein sequence ID" value="BAS71600.1"/>
    <property type="molecule type" value="Genomic_DNA"/>
</dbReference>
<dbReference type="Gramene" id="Os01t0281250-00">
    <property type="protein sequence ID" value="Os01t0281250-00"/>
    <property type="gene ID" value="Os01g0281250"/>
</dbReference>
<organism evidence="1 2">
    <name type="scientific">Oryza sativa subsp. japonica</name>
    <name type="common">Rice</name>
    <dbReference type="NCBI Taxonomy" id="39947"/>
    <lineage>
        <taxon>Eukaryota</taxon>
        <taxon>Viridiplantae</taxon>
        <taxon>Streptophyta</taxon>
        <taxon>Embryophyta</taxon>
        <taxon>Tracheophyta</taxon>
        <taxon>Spermatophyta</taxon>
        <taxon>Magnoliopsida</taxon>
        <taxon>Liliopsida</taxon>
        <taxon>Poales</taxon>
        <taxon>Poaceae</taxon>
        <taxon>BOP clade</taxon>
        <taxon>Oryzoideae</taxon>
        <taxon>Oryzeae</taxon>
        <taxon>Oryzinae</taxon>
        <taxon>Oryza</taxon>
        <taxon>Oryza sativa</taxon>
    </lineage>
</organism>
<proteinExistence type="predicted"/>
<evidence type="ECO:0000313" key="1">
    <source>
        <dbReference type="EMBL" id="BAS71600.1"/>
    </source>
</evidence>
<evidence type="ECO:0000313" key="2">
    <source>
        <dbReference type="Proteomes" id="UP000059680"/>
    </source>
</evidence>
<dbReference type="InParanoid" id="A0A0P0V119"/>
<dbReference type="PaxDb" id="39947-A0A0P0V119"/>
<sequence length="154" mass="17789">MAQKRAWSTEPVRALRRRKTTENGLCLLVTSSSPNAAFRYRRMNMYIVGTVRFHWSLLSMDFSVLRTCCLLKEFGVQKWNPYQWSPSLLILAGYQHGAYTDKLQLLPGHILQGQVLINYVDSEVQCLWHQHKPVVHFDEPISQDCSHSLVDLGL</sequence>
<reference evidence="2" key="1">
    <citation type="journal article" date="2005" name="Nature">
        <title>The map-based sequence of the rice genome.</title>
        <authorList>
            <consortium name="International rice genome sequencing project (IRGSP)"/>
            <person name="Matsumoto T."/>
            <person name="Wu J."/>
            <person name="Kanamori H."/>
            <person name="Katayose Y."/>
            <person name="Fujisawa M."/>
            <person name="Namiki N."/>
            <person name="Mizuno H."/>
            <person name="Yamamoto K."/>
            <person name="Antonio B.A."/>
            <person name="Baba T."/>
            <person name="Sakata K."/>
            <person name="Nagamura Y."/>
            <person name="Aoki H."/>
            <person name="Arikawa K."/>
            <person name="Arita K."/>
            <person name="Bito T."/>
            <person name="Chiden Y."/>
            <person name="Fujitsuka N."/>
            <person name="Fukunaka R."/>
            <person name="Hamada M."/>
            <person name="Harada C."/>
            <person name="Hayashi A."/>
            <person name="Hijishita S."/>
            <person name="Honda M."/>
            <person name="Hosokawa S."/>
            <person name="Ichikawa Y."/>
            <person name="Idonuma A."/>
            <person name="Iijima M."/>
            <person name="Ikeda M."/>
            <person name="Ikeno M."/>
            <person name="Ito K."/>
            <person name="Ito S."/>
            <person name="Ito T."/>
            <person name="Ito Y."/>
            <person name="Ito Y."/>
            <person name="Iwabuchi A."/>
            <person name="Kamiya K."/>
            <person name="Karasawa W."/>
            <person name="Kurita K."/>
            <person name="Katagiri S."/>
            <person name="Kikuta A."/>
            <person name="Kobayashi H."/>
            <person name="Kobayashi N."/>
            <person name="Machita K."/>
            <person name="Maehara T."/>
            <person name="Masukawa M."/>
            <person name="Mizubayashi T."/>
            <person name="Mukai Y."/>
            <person name="Nagasaki H."/>
            <person name="Nagata Y."/>
            <person name="Naito S."/>
            <person name="Nakashima M."/>
            <person name="Nakama Y."/>
            <person name="Nakamichi Y."/>
            <person name="Nakamura M."/>
            <person name="Meguro A."/>
            <person name="Negishi M."/>
            <person name="Ohta I."/>
            <person name="Ohta T."/>
            <person name="Okamoto M."/>
            <person name="Ono N."/>
            <person name="Saji S."/>
            <person name="Sakaguchi M."/>
            <person name="Sakai K."/>
            <person name="Shibata M."/>
            <person name="Shimokawa T."/>
            <person name="Song J."/>
            <person name="Takazaki Y."/>
            <person name="Terasawa K."/>
            <person name="Tsugane M."/>
            <person name="Tsuji K."/>
            <person name="Ueda S."/>
            <person name="Waki K."/>
            <person name="Yamagata H."/>
            <person name="Yamamoto M."/>
            <person name="Yamamoto S."/>
            <person name="Yamane H."/>
            <person name="Yoshiki S."/>
            <person name="Yoshihara R."/>
            <person name="Yukawa K."/>
            <person name="Zhong H."/>
            <person name="Yano M."/>
            <person name="Yuan Q."/>
            <person name="Ouyang S."/>
            <person name="Liu J."/>
            <person name="Jones K.M."/>
            <person name="Gansberger K."/>
            <person name="Moffat K."/>
            <person name="Hill J."/>
            <person name="Bera J."/>
            <person name="Fadrosh D."/>
            <person name="Jin S."/>
            <person name="Johri S."/>
            <person name="Kim M."/>
            <person name="Overton L."/>
            <person name="Reardon M."/>
            <person name="Tsitrin T."/>
            <person name="Vuong H."/>
            <person name="Weaver B."/>
            <person name="Ciecko A."/>
            <person name="Tallon L."/>
            <person name="Jackson J."/>
            <person name="Pai G."/>
            <person name="Aken S.V."/>
            <person name="Utterback T."/>
            <person name="Reidmuller S."/>
            <person name="Feldblyum T."/>
            <person name="Hsiao J."/>
            <person name="Zismann V."/>
            <person name="Iobst S."/>
            <person name="de Vazeille A.R."/>
            <person name="Buell C.R."/>
            <person name="Ying K."/>
            <person name="Li Y."/>
            <person name="Lu T."/>
            <person name="Huang Y."/>
            <person name="Zhao Q."/>
            <person name="Feng Q."/>
            <person name="Zhang L."/>
            <person name="Zhu J."/>
            <person name="Weng Q."/>
            <person name="Mu J."/>
            <person name="Lu Y."/>
            <person name="Fan D."/>
            <person name="Liu Y."/>
            <person name="Guan J."/>
            <person name="Zhang Y."/>
            <person name="Yu S."/>
            <person name="Liu X."/>
            <person name="Zhang Y."/>
            <person name="Hong G."/>
            <person name="Han B."/>
            <person name="Choisne N."/>
            <person name="Demange N."/>
            <person name="Orjeda G."/>
            <person name="Samain S."/>
            <person name="Cattolico L."/>
            <person name="Pelletier E."/>
            <person name="Couloux A."/>
            <person name="Segurens B."/>
            <person name="Wincker P."/>
            <person name="D'Hont A."/>
            <person name="Scarpelli C."/>
            <person name="Weissenbach J."/>
            <person name="Salanoubat M."/>
            <person name="Quetier F."/>
            <person name="Yu Y."/>
            <person name="Kim H.R."/>
            <person name="Rambo T."/>
            <person name="Currie J."/>
            <person name="Collura K."/>
            <person name="Luo M."/>
            <person name="Yang T."/>
            <person name="Ammiraju J.S.S."/>
            <person name="Engler F."/>
            <person name="Soderlund C."/>
            <person name="Wing R.A."/>
            <person name="Palmer L.E."/>
            <person name="de la Bastide M."/>
            <person name="Spiegel L."/>
            <person name="Nascimento L."/>
            <person name="Zutavern T."/>
            <person name="O'Shaughnessy A."/>
            <person name="Dike S."/>
            <person name="Dedhia N."/>
            <person name="Preston R."/>
            <person name="Balija V."/>
            <person name="McCombie W.R."/>
            <person name="Chow T."/>
            <person name="Chen H."/>
            <person name="Chung M."/>
            <person name="Chen C."/>
            <person name="Shaw J."/>
            <person name="Wu H."/>
            <person name="Hsiao K."/>
            <person name="Chao Y."/>
            <person name="Chu M."/>
            <person name="Cheng C."/>
            <person name="Hour A."/>
            <person name="Lee P."/>
            <person name="Lin S."/>
            <person name="Lin Y."/>
            <person name="Liou J."/>
            <person name="Liu S."/>
            <person name="Hsing Y."/>
            <person name="Raghuvanshi S."/>
            <person name="Mohanty A."/>
            <person name="Bharti A.K."/>
            <person name="Gaur A."/>
            <person name="Gupta V."/>
            <person name="Kumar D."/>
            <person name="Ravi V."/>
            <person name="Vij S."/>
            <person name="Kapur A."/>
            <person name="Khurana P."/>
            <person name="Khurana P."/>
            <person name="Khurana J.P."/>
            <person name="Tyagi A.K."/>
            <person name="Gaikwad K."/>
            <person name="Singh A."/>
            <person name="Dalal V."/>
            <person name="Srivastava S."/>
            <person name="Dixit A."/>
            <person name="Pal A.K."/>
            <person name="Ghazi I.A."/>
            <person name="Yadav M."/>
            <person name="Pandit A."/>
            <person name="Bhargava A."/>
            <person name="Sureshbabu K."/>
            <person name="Batra K."/>
            <person name="Sharma T.R."/>
            <person name="Mohapatra T."/>
            <person name="Singh N.K."/>
            <person name="Messing J."/>
            <person name="Nelson A.B."/>
            <person name="Fuks G."/>
            <person name="Kavchok S."/>
            <person name="Keizer G."/>
            <person name="Linton E."/>
            <person name="Llaca V."/>
            <person name="Song R."/>
            <person name="Tanyolac B."/>
            <person name="Young S."/>
            <person name="Ho-Il K."/>
            <person name="Hahn J.H."/>
            <person name="Sangsakoo G."/>
            <person name="Vanavichit A."/>
            <person name="de Mattos Luiz.A.T."/>
            <person name="Zimmer P.D."/>
            <person name="Malone G."/>
            <person name="Dellagostin O."/>
            <person name="de Oliveira A.C."/>
            <person name="Bevan M."/>
            <person name="Bancroft I."/>
            <person name="Minx P."/>
            <person name="Cordum H."/>
            <person name="Wilson R."/>
            <person name="Cheng Z."/>
            <person name="Jin W."/>
            <person name="Jiang J."/>
            <person name="Leong S.A."/>
            <person name="Iwama H."/>
            <person name="Gojobori T."/>
            <person name="Itoh T."/>
            <person name="Niimura Y."/>
            <person name="Fujii Y."/>
            <person name="Habara T."/>
            <person name="Sakai H."/>
            <person name="Sato Y."/>
            <person name="Wilson G."/>
            <person name="Kumar K."/>
            <person name="McCouch S."/>
            <person name="Juretic N."/>
            <person name="Hoen D."/>
            <person name="Wright S."/>
            <person name="Bruskiewich R."/>
            <person name="Bureau T."/>
            <person name="Miyao A."/>
            <person name="Hirochika H."/>
            <person name="Nishikawa T."/>
            <person name="Kadowaki K."/>
            <person name="Sugiura M."/>
            <person name="Burr B."/>
            <person name="Sasaki T."/>
        </authorList>
    </citation>
    <scope>NUCLEOTIDE SEQUENCE [LARGE SCALE GENOMIC DNA]</scope>
    <source>
        <strain evidence="2">cv. Nipponbare</strain>
    </source>
</reference>
<protein>
    <submittedName>
        <fullName evidence="1">Os01g0281250 protein</fullName>
    </submittedName>
</protein>
<gene>
    <name evidence="1" type="ordered locus">Os01g0281250</name>
    <name evidence="1" type="ORF">OSNPB_010281250</name>
</gene>
<reference evidence="1 2" key="3">
    <citation type="journal article" date="2013" name="Rice">
        <title>Improvement of the Oryza sativa Nipponbare reference genome using next generation sequence and optical map data.</title>
        <authorList>
            <person name="Kawahara Y."/>
            <person name="de la Bastide M."/>
            <person name="Hamilton J.P."/>
            <person name="Kanamori H."/>
            <person name="McCombie W.R."/>
            <person name="Ouyang S."/>
            <person name="Schwartz D.C."/>
            <person name="Tanaka T."/>
            <person name="Wu J."/>
            <person name="Zhou S."/>
            <person name="Childs K.L."/>
            <person name="Davidson R.M."/>
            <person name="Lin H."/>
            <person name="Quesada-Ocampo L."/>
            <person name="Vaillancourt B."/>
            <person name="Sakai H."/>
            <person name="Lee S.S."/>
            <person name="Kim J."/>
            <person name="Numa H."/>
            <person name="Itoh T."/>
            <person name="Buell C.R."/>
            <person name="Matsumoto T."/>
        </authorList>
    </citation>
    <scope>NUCLEOTIDE SEQUENCE [LARGE SCALE GENOMIC DNA]</scope>
    <source>
        <strain evidence="2">cv. Nipponbare</strain>
    </source>
</reference>